<evidence type="ECO:0000313" key="2">
    <source>
        <dbReference type="EMBL" id="HIU22643.1"/>
    </source>
</evidence>
<proteinExistence type="predicted"/>
<gene>
    <name evidence="2" type="ORF">IAD49_03580</name>
</gene>
<feature type="coiled-coil region" evidence="1">
    <location>
        <begin position="24"/>
        <end position="51"/>
    </location>
</feature>
<dbReference type="Proteomes" id="UP000824087">
    <property type="component" value="Unassembled WGS sequence"/>
</dbReference>
<keyword evidence="1" id="KW-0175">Coiled coil</keyword>
<reference evidence="2" key="1">
    <citation type="submission" date="2020-10" db="EMBL/GenBank/DDBJ databases">
        <authorList>
            <person name="Gilroy R."/>
        </authorList>
    </citation>
    <scope>NUCLEOTIDE SEQUENCE</scope>
    <source>
        <strain evidence="2">CHK197-8231</strain>
    </source>
</reference>
<protein>
    <submittedName>
        <fullName evidence="2">Uncharacterized protein</fullName>
    </submittedName>
</protein>
<dbReference type="AlphaFoldDB" id="A0A9D1L466"/>
<reference evidence="2" key="2">
    <citation type="journal article" date="2021" name="PeerJ">
        <title>Extensive microbial diversity within the chicken gut microbiome revealed by metagenomics and culture.</title>
        <authorList>
            <person name="Gilroy R."/>
            <person name="Ravi A."/>
            <person name="Getino M."/>
            <person name="Pursley I."/>
            <person name="Horton D.L."/>
            <person name="Alikhan N.F."/>
            <person name="Baker D."/>
            <person name="Gharbi K."/>
            <person name="Hall N."/>
            <person name="Watson M."/>
            <person name="Adriaenssens E.M."/>
            <person name="Foster-Nyarko E."/>
            <person name="Jarju S."/>
            <person name="Secka A."/>
            <person name="Antonio M."/>
            <person name="Oren A."/>
            <person name="Chaudhuri R.R."/>
            <person name="La Ragione R."/>
            <person name="Hildebrand F."/>
            <person name="Pallen M.J."/>
        </authorList>
    </citation>
    <scope>NUCLEOTIDE SEQUENCE</scope>
    <source>
        <strain evidence="2">CHK197-8231</strain>
    </source>
</reference>
<sequence>MGEILVNTKQCSIDCLKEKDLWTVEELLNKIADLESDNHSLQEEFDDYKQNIEDNYEPVSLFKLYGISESDFR</sequence>
<evidence type="ECO:0000313" key="3">
    <source>
        <dbReference type="Proteomes" id="UP000824087"/>
    </source>
</evidence>
<comment type="caution">
    <text evidence="2">The sequence shown here is derived from an EMBL/GenBank/DDBJ whole genome shotgun (WGS) entry which is preliminary data.</text>
</comment>
<organism evidence="2 3">
    <name type="scientific">Candidatus Fimihabitans intestinipullorum</name>
    <dbReference type="NCBI Taxonomy" id="2840820"/>
    <lineage>
        <taxon>Bacteria</taxon>
        <taxon>Bacillati</taxon>
        <taxon>Mycoplasmatota</taxon>
        <taxon>Mycoplasmatota incertae sedis</taxon>
        <taxon>Candidatus Fimihabitans</taxon>
    </lineage>
</organism>
<accession>A0A9D1L466</accession>
<name>A0A9D1L466_9BACT</name>
<dbReference type="EMBL" id="DVML01000022">
    <property type="protein sequence ID" value="HIU22643.1"/>
    <property type="molecule type" value="Genomic_DNA"/>
</dbReference>
<evidence type="ECO:0000256" key="1">
    <source>
        <dbReference type="SAM" id="Coils"/>
    </source>
</evidence>